<evidence type="ECO:0000256" key="2">
    <source>
        <dbReference type="ARBA" id="ARBA00022448"/>
    </source>
</evidence>
<feature type="transmembrane region" description="Helical" evidence="9">
    <location>
        <begin position="7"/>
        <end position="25"/>
    </location>
</feature>
<feature type="domain" description="Na+/H+ antiporter NhaC-like C-terminal" evidence="10">
    <location>
        <begin position="10"/>
        <end position="207"/>
    </location>
</feature>
<feature type="transmembrane region" description="Helical" evidence="9">
    <location>
        <begin position="70"/>
        <end position="87"/>
    </location>
</feature>
<evidence type="ECO:0000256" key="7">
    <source>
        <dbReference type="ARBA" id="ARBA00023136"/>
    </source>
</evidence>
<keyword evidence="4" id="KW-1003">Cell membrane</keyword>
<evidence type="ECO:0000256" key="4">
    <source>
        <dbReference type="ARBA" id="ARBA00022475"/>
    </source>
</evidence>
<feature type="transmembrane region" description="Helical" evidence="9">
    <location>
        <begin position="107"/>
        <end position="135"/>
    </location>
</feature>
<dbReference type="AlphaFoldDB" id="A0A433RXF4"/>
<keyword evidence="7 9" id="KW-0472">Membrane</keyword>
<comment type="similarity">
    <text evidence="8">Belongs to the NhaC Na(+)/H(+) (TC 2.A.35) antiporter family.</text>
</comment>
<evidence type="ECO:0000256" key="5">
    <source>
        <dbReference type="ARBA" id="ARBA00022692"/>
    </source>
</evidence>
<sequence>MQRANKWALLPFVAFIVLFIGIGIISGDFTAMPLNVAVLIACMIAFLMNRQEKLATKVEIFTKGAGNSNVMLMVVIFVLAGAFSSVAKGMGAVDSTVNLGLDFVPPSLLLVGLFIIGCFISVSMGTSMGTVVALAPIGVGIAESTDIPMALAMATVVGGAMFGDNLSIISDTTIAAVRTQGTNMRDKFKVNFFIVLPAAILTCVILYWLTAGSSADAVEVAKYSFVEVLPYLIVLIVALAGLNVMLVLVIGIVLSGIIGFMNGSYTFLTFIKAVSDGVIGMEDIALIAILISGLVALIEHHGGLAYLLEVVSKRVKKKKGAELGIASLVSVVDIATVNNTIAILMAGPLAKTIADKYEVDPRKSASLLDIFASFWQGLLPYSPQLLAAASIAGISTVGMWQVYSIYPLLMGVMAIIAILMGYPALKNKKKTSHK</sequence>
<feature type="transmembrane region" description="Helical" evidence="9">
    <location>
        <begin position="231"/>
        <end position="258"/>
    </location>
</feature>
<evidence type="ECO:0000256" key="8">
    <source>
        <dbReference type="ARBA" id="ARBA00038435"/>
    </source>
</evidence>
<evidence type="ECO:0000256" key="6">
    <source>
        <dbReference type="ARBA" id="ARBA00022989"/>
    </source>
</evidence>
<dbReference type="Pfam" id="PF03553">
    <property type="entry name" value="Na_H_antiporter"/>
    <property type="match status" value="2"/>
</dbReference>
<dbReference type="RefSeq" id="WP_126989499.1">
    <property type="nucleotide sequence ID" value="NZ_JTFC01000009.1"/>
</dbReference>
<dbReference type="InterPro" id="IPR052180">
    <property type="entry name" value="NhaC_Na-H+_Antiporter"/>
</dbReference>
<dbReference type="OrthoDB" id="9790605at2"/>
<dbReference type="PANTHER" id="PTHR33451">
    <property type="entry name" value="MALATE-2H(+)/NA(+)-LACTATE ANTIPORTER"/>
    <property type="match status" value="1"/>
</dbReference>
<evidence type="ECO:0000313" key="12">
    <source>
        <dbReference type="Proteomes" id="UP000288623"/>
    </source>
</evidence>
<feature type="domain" description="Na+/H+ antiporter NhaC-like C-terminal" evidence="10">
    <location>
        <begin position="233"/>
        <end position="422"/>
    </location>
</feature>
<gene>
    <name evidence="11" type="ORF">QI30_03120</name>
</gene>
<evidence type="ECO:0000256" key="3">
    <source>
        <dbReference type="ARBA" id="ARBA00022449"/>
    </source>
</evidence>
<dbReference type="PANTHER" id="PTHR33451:SF5">
    <property type="entry name" value="NA+_H+ ANTIPORTER"/>
    <property type="match status" value="1"/>
</dbReference>
<feature type="transmembrane region" description="Helical" evidence="9">
    <location>
        <begin position="408"/>
        <end position="425"/>
    </location>
</feature>
<evidence type="ECO:0000256" key="9">
    <source>
        <dbReference type="SAM" id="Phobius"/>
    </source>
</evidence>
<dbReference type="EMBL" id="JTFC01000009">
    <property type="protein sequence ID" value="RUS57919.1"/>
    <property type="molecule type" value="Genomic_DNA"/>
</dbReference>
<keyword evidence="5 9" id="KW-0812">Transmembrane</keyword>
<evidence type="ECO:0000259" key="10">
    <source>
        <dbReference type="Pfam" id="PF03553"/>
    </source>
</evidence>
<dbReference type="InterPro" id="IPR018461">
    <property type="entry name" value="Na/H_Antiport_NhaC-like_C"/>
</dbReference>
<protein>
    <submittedName>
        <fullName evidence="11">Sodium:proton antiporter</fullName>
    </submittedName>
</protein>
<keyword evidence="12" id="KW-1185">Reference proteome</keyword>
<keyword evidence="6 9" id="KW-1133">Transmembrane helix</keyword>
<evidence type="ECO:0000313" key="11">
    <source>
        <dbReference type="EMBL" id="RUS57919.1"/>
    </source>
</evidence>
<dbReference type="Proteomes" id="UP000288623">
    <property type="component" value="Unassembled WGS sequence"/>
</dbReference>
<reference evidence="11 12" key="1">
    <citation type="submission" date="2014-11" db="EMBL/GenBank/DDBJ databases">
        <title>Genome sequence and analysis of novel Kurthia sp.</title>
        <authorList>
            <person name="Lawson J.N."/>
            <person name="Gonzalez J.E."/>
            <person name="Rinauldi L."/>
            <person name="Xuan Z."/>
            <person name="Firman A."/>
            <person name="Shaddox L."/>
            <person name="Trudeau A."/>
            <person name="Shah S."/>
            <person name="Reiman D."/>
        </authorList>
    </citation>
    <scope>NUCLEOTIDE SEQUENCE [LARGE SCALE GENOMIC DNA]</scope>
    <source>
        <strain evidence="11 12">3B1D</strain>
    </source>
</reference>
<comment type="caution">
    <text evidence="11">The sequence shown here is derived from an EMBL/GenBank/DDBJ whole genome shotgun (WGS) entry which is preliminary data.</text>
</comment>
<dbReference type="GO" id="GO:0015297">
    <property type="term" value="F:antiporter activity"/>
    <property type="evidence" value="ECO:0007669"/>
    <property type="project" value="UniProtKB-KW"/>
</dbReference>
<keyword evidence="3" id="KW-0050">Antiport</keyword>
<dbReference type="GO" id="GO:0005886">
    <property type="term" value="C:plasma membrane"/>
    <property type="evidence" value="ECO:0007669"/>
    <property type="project" value="UniProtKB-SubCell"/>
</dbReference>
<comment type="subcellular location">
    <subcellularLocation>
        <location evidence="1">Cell membrane</location>
        <topology evidence="1">Multi-pass membrane protein</topology>
    </subcellularLocation>
</comment>
<evidence type="ECO:0000256" key="1">
    <source>
        <dbReference type="ARBA" id="ARBA00004651"/>
    </source>
</evidence>
<name>A0A433RXF4_9BACL</name>
<feature type="transmembrane region" description="Helical" evidence="9">
    <location>
        <begin position="31"/>
        <end position="49"/>
    </location>
</feature>
<feature type="transmembrane region" description="Helical" evidence="9">
    <location>
        <begin position="284"/>
        <end position="308"/>
    </location>
</feature>
<keyword evidence="2" id="KW-0813">Transport</keyword>
<feature type="transmembrane region" description="Helical" evidence="9">
    <location>
        <begin position="190"/>
        <end position="210"/>
    </location>
</feature>
<organism evidence="11 12">
    <name type="scientific">Candidatus Kurthia intestinigallinarum</name>
    <dbReference type="NCBI Taxonomy" id="1562256"/>
    <lineage>
        <taxon>Bacteria</taxon>
        <taxon>Bacillati</taxon>
        <taxon>Bacillota</taxon>
        <taxon>Bacilli</taxon>
        <taxon>Bacillales</taxon>
        <taxon>Caryophanaceae</taxon>
        <taxon>Kurthia</taxon>
    </lineage>
</organism>
<proteinExistence type="inferred from homology"/>
<accession>A0A433RXF4</accession>